<dbReference type="Pfam" id="PF02311">
    <property type="entry name" value="AraC_binding"/>
    <property type="match status" value="1"/>
</dbReference>
<organism evidence="6 7">
    <name type="scientific">Streptomyces armeniacus</name>
    <dbReference type="NCBI Taxonomy" id="83291"/>
    <lineage>
        <taxon>Bacteria</taxon>
        <taxon>Bacillati</taxon>
        <taxon>Actinomycetota</taxon>
        <taxon>Actinomycetes</taxon>
        <taxon>Kitasatosporales</taxon>
        <taxon>Streptomycetaceae</taxon>
        <taxon>Streptomyces</taxon>
    </lineage>
</organism>
<accession>A0A345Y0S7</accession>
<dbReference type="InterPro" id="IPR003313">
    <property type="entry name" value="AraC-bd"/>
</dbReference>
<dbReference type="PRINTS" id="PR00032">
    <property type="entry name" value="HTHARAC"/>
</dbReference>
<evidence type="ECO:0000259" key="5">
    <source>
        <dbReference type="PROSITE" id="PS01124"/>
    </source>
</evidence>
<evidence type="ECO:0000313" key="6">
    <source>
        <dbReference type="EMBL" id="AXK37493.1"/>
    </source>
</evidence>
<dbReference type="InterPro" id="IPR018062">
    <property type="entry name" value="HTH_AraC-typ_CS"/>
</dbReference>
<keyword evidence="1" id="KW-0805">Transcription regulation</keyword>
<keyword evidence="2" id="KW-0238">DNA-binding</keyword>
<keyword evidence="3" id="KW-0804">Transcription</keyword>
<dbReference type="InterPro" id="IPR018060">
    <property type="entry name" value="HTH_AraC"/>
</dbReference>
<dbReference type="KEGG" id="sarm:DVA86_20100"/>
<dbReference type="InterPro" id="IPR037923">
    <property type="entry name" value="HTH-like"/>
</dbReference>
<dbReference type="Gene3D" id="1.10.10.60">
    <property type="entry name" value="Homeodomain-like"/>
    <property type="match status" value="2"/>
</dbReference>
<reference evidence="6 7" key="1">
    <citation type="submission" date="2018-07" db="EMBL/GenBank/DDBJ databases">
        <title>Draft genome of the type strain Streptomyces armeniacus ATCC 15676.</title>
        <authorList>
            <person name="Labana P."/>
            <person name="Gosse J.T."/>
            <person name="Boddy C.N."/>
        </authorList>
    </citation>
    <scope>NUCLEOTIDE SEQUENCE [LARGE SCALE GENOMIC DNA]</scope>
    <source>
        <strain evidence="6 7">ATCC 15676</strain>
    </source>
</reference>
<dbReference type="InterPro" id="IPR020449">
    <property type="entry name" value="Tscrpt_reg_AraC-type_HTH"/>
</dbReference>
<evidence type="ECO:0000256" key="2">
    <source>
        <dbReference type="ARBA" id="ARBA00023125"/>
    </source>
</evidence>
<keyword evidence="7" id="KW-1185">Reference proteome</keyword>
<dbReference type="Pfam" id="PF12833">
    <property type="entry name" value="HTH_18"/>
    <property type="match status" value="1"/>
</dbReference>
<feature type="domain" description="HTH araC/xylS-type" evidence="5">
    <location>
        <begin position="181"/>
        <end position="281"/>
    </location>
</feature>
<dbReference type="InterPro" id="IPR009057">
    <property type="entry name" value="Homeodomain-like_sf"/>
</dbReference>
<dbReference type="GO" id="GO:0043565">
    <property type="term" value="F:sequence-specific DNA binding"/>
    <property type="evidence" value="ECO:0007669"/>
    <property type="project" value="InterPro"/>
</dbReference>
<sequence>MHRLEVPTPHILPFAMGSFDSIGPLSRAAYPHRHTFHEIVYVTSGRGSHVIDMCRWPLDPPHLCFVTPGQIHYWQRARDLHGWVILFDDAFLLAHPGDRELLRGLGERPWLRLDPAAAADIEPVVTGMRREYRQQRPGMVSVLQSYLHILLVRAGRLPGAGGQRPVRYAGQHPGAATDLSRRFAQLLNRSAPAVAGTSVREWAAELGVSVGYLNEAVKSATGRTPGQLIRQSQVLEAKRLLASTELTVGRVAREVGFTDAAYFCRFFRRETGMSPGEFRRDTGRNHHAHRTLSIDHMDGSP</sequence>
<gene>
    <name evidence="6" type="ORF">DVA86_20100</name>
</gene>
<dbReference type="InterPro" id="IPR014710">
    <property type="entry name" value="RmlC-like_jellyroll"/>
</dbReference>
<dbReference type="SUPFAM" id="SSF51215">
    <property type="entry name" value="Regulatory protein AraC"/>
    <property type="match status" value="1"/>
</dbReference>
<dbReference type="PANTHER" id="PTHR43280:SF32">
    <property type="entry name" value="TRANSCRIPTIONAL REGULATORY PROTEIN"/>
    <property type="match status" value="1"/>
</dbReference>
<dbReference type="AlphaFoldDB" id="A0A345Y0S7"/>
<proteinExistence type="predicted"/>
<dbReference type="PANTHER" id="PTHR43280">
    <property type="entry name" value="ARAC-FAMILY TRANSCRIPTIONAL REGULATOR"/>
    <property type="match status" value="1"/>
</dbReference>
<dbReference type="EMBL" id="CP031320">
    <property type="protein sequence ID" value="AXK37493.1"/>
    <property type="molecule type" value="Genomic_DNA"/>
</dbReference>
<dbReference type="Gene3D" id="2.60.120.10">
    <property type="entry name" value="Jelly Rolls"/>
    <property type="match status" value="1"/>
</dbReference>
<dbReference type="PROSITE" id="PS01124">
    <property type="entry name" value="HTH_ARAC_FAMILY_2"/>
    <property type="match status" value="1"/>
</dbReference>
<evidence type="ECO:0000256" key="1">
    <source>
        <dbReference type="ARBA" id="ARBA00023015"/>
    </source>
</evidence>
<evidence type="ECO:0000256" key="3">
    <source>
        <dbReference type="ARBA" id="ARBA00023163"/>
    </source>
</evidence>
<feature type="compositionally biased region" description="Basic and acidic residues" evidence="4">
    <location>
        <begin position="292"/>
        <end position="301"/>
    </location>
</feature>
<evidence type="ECO:0000256" key="4">
    <source>
        <dbReference type="SAM" id="MobiDB-lite"/>
    </source>
</evidence>
<dbReference type="PROSITE" id="PS00041">
    <property type="entry name" value="HTH_ARAC_FAMILY_1"/>
    <property type="match status" value="1"/>
</dbReference>
<dbReference type="SUPFAM" id="SSF46689">
    <property type="entry name" value="Homeodomain-like"/>
    <property type="match status" value="1"/>
</dbReference>
<protein>
    <submittedName>
        <fullName evidence="6">AraC family transcriptional regulator</fullName>
    </submittedName>
</protein>
<feature type="compositionally biased region" description="Basic and acidic residues" evidence="4">
    <location>
        <begin position="274"/>
        <end position="284"/>
    </location>
</feature>
<feature type="region of interest" description="Disordered" evidence="4">
    <location>
        <begin position="274"/>
        <end position="301"/>
    </location>
</feature>
<dbReference type="GO" id="GO:0003700">
    <property type="term" value="F:DNA-binding transcription factor activity"/>
    <property type="evidence" value="ECO:0007669"/>
    <property type="project" value="InterPro"/>
</dbReference>
<name>A0A345Y0S7_9ACTN</name>
<dbReference type="SMART" id="SM00342">
    <property type="entry name" value="HTH_ARAC"/>
    <property type="match status" value="1"/>
</dbReference>
<dbReference type="Proteomes" id="UP000254425">
    <property type="component" value="Chromosome"/>
</dbReference>
<evidence type="ECO:0000313" key="7">
    <source>
        <dbReference type="Proteomes" id="UP000254425"/>
    </source>
</evidence>